<dbReference type="EMBL" id="JACHKZ010000030">
    <property type="protein sequence ID" value="MBB6579480.1"/>
    <property type="molecule type" value="Genomic_DNA"/>
</dbReference>
<evidence type="ECO:0000313" key="2">
    <source>
        <dbReference type="Proteomes" id="UP000562492"/>
    </source>
</evidence>
<proteinExistence type="predicted"/>
<comment type="caution">
    <text evidence="1">The sequence shown here is derived from an EMBL/GenBank/DDBJ whole genome shotgun (WGS) entry which is preliminary data.</text>
</comment>
<dbReference type="Proteomes" id="UP000562492">
    <property type="component" value="Unassembled WGS sequence"/>
</dbReference>
<gene>
    <name evidence="1" type="ORF">HNP33_003593</name>
</gene>
<evidence type="ECO:0008006" key="3">
    <source>
        <dbReference type="Google" id="ProtNLM"/>
    </source>
</evidence>
<organism evidence="1 2">
    <name type="scientific">Comamonas odontotermitis</name>
    <dbReference type="NCBI Taxonomy" id="379895"/>
    <lineage>
        <taxon>Bacteria</taxon>
        <taxon>Pseudomonadati</taxon>
        <taxon>Pseudomonadota</taxon>
        <taxon>Betaproteobacteria</taxon>
        <taxon>Burkholderiales</taxon>
        <taxon>Comamonadaceae</taxon>
        <taxon>Comamonas</taxon>
    </lineage>
</organism>
<accession>A0ABR6RJW7</accession>
<evidence type="ECO:0000313" key="1">
    <source>
        <dbReference type="EMBL" id="MBB6579480.1"/>
    </source>
</evidence>
<name>A0ABR6RJW7_9BURK</name>
<dbReference type="RefSeq" id="WP_184710891.1">
    <property type="nucleotide sequence ID" value="NZ_JACHKZ010000030.1"/>
</dbReference>
<keyword evidence="2" id="KW-1185">Reference proteome</keyword>
<sequence>MTDEGLLYAINRYDLRGFLIEPASIDPYLQRSAIQAGPNAMMQFGPLWQQLMDVLPELADGVAVEGTPALHCWVWPADRVEDCVRRLAALDAGVFSQRVQALQARGAAGGGHALDQLETMRQLVRLQAELRAFLNAAAGRRDAVLLYVV</sequence>
<reference evidence="1 2" key="1">
    <citation type="submission" date="2020-08" db="EMBL/GenBank/DDBJ databases">
        <title>Functional genomics of gut bacteria from endangered species of beetles.</title>
        <authorList>
            <person name="Carlos-Shanley C."/>
        </authorList>
    </citation>
    <scope>NUCLEOTIDE SEQUENCE [LARGE SCALE GENOMIC DNA]</scope>
    <source>
        <strain evidence="1 2">S00124</strain>
    </source>
</reference>
<protein>
    <recommendedName>
        <fullName evidence="3">DUF1877 family protein</fullName>
    </recommendedName>
</protein>